<dbReference type="Gene3D" id="3.30.70.270">
    <property type="match status" value="1"/>
</dbReference>
<feature type="compositionally biased region" description="Basic residues" evidence="3">
    <location>
        <begin position="354"/>
        <end position="365"/>
    </location>
</feature>
<dbReference type="Pfam" id="PF00078">
    <property type="entry name" value="RVT_1"/>
    <property type="match status" value="1"/>
</dbReference>
<evidence type="ECO:0000256" key="2">
    <source>
        <dbReference type="ARBA" id="ARBA00012180"/>
    </source>
</evidence>
<evidence type="ECO:0000259" key="4">
    <source>
        <dbReference type="PROSITE" id="PS50878"/>
    </source>
</evidence>
<dbReference type="Gene3D" id="3.10.10.10">
    <property type="entry name" value="HIV Type 1 Reverse Transcriptase, subunit A, domain 1"/>
    <property type="match status" value="1"/>
</dbReference>
<organism evidence="5 6">
    <name type="scientific">Cirrhinus mrigala</name>
    <name type="common">Mrigala</name>
    <dbReference type="NCBI Taxonomy" id="683832"/>
    <lineage>
        <taxon>Eukaryota</taxon>
        <taxon>Metazoa</taxon>
        <taxon>Chordata</taxon>
        <taxon>Craniata</taxon>
        <taxon>Vertebrata</taxon>
        <taxon>Euteleostomi</taxon>
        <taxon>Actinopterygii</taxon>
        <taxon>Neopterygii</taxon>
        <taxon>Teleostei</taxon>
        <taxon>Ostariophysi</taxon>
        <taxon>Cypriniformes</taxon>
        <taxon>Cyprinidae</taxon>
        <taxon>Labeoninae</taxon>
        <taxon>Labeonini</taxon>
        <taxon>Cirrhinus</taxon>
    </lineage>
</organism>
<keyword evidence="6" id="KW-1185">Reference proteome</keyword>
<dbReference type="AlphaFoldDB" id="A0ABD0QMV0"/>
<name>A0ABD0QMV0_CIRMR</name>
<evidence type="ECO:0000256" key="1">
    <source>
        <dbReference type="ARBA" id="ARBA00010879"/>
    </source>
</evidence>
<evidence type="ECO:0000313" key="5">
    <source>
        <dbReference type="EMBL" id="KAL0187568.1"/>
    </source>
</evidence>
<gene>
    <name evidence="5" type="ORF">M9458_014667</name>
</gene>
<dbReference type="PANTHER" id="PTHR33050">
    <property type="entry name" value="REVERSE TRANSCRIPTASE DOMAIN-CONTAINING PROTEIN"/>
    <property type="match status" value="1"/>
</dbReference>
<dbReference type="EMBL" id="JAMKFB020000007">
    <property type="protein sequence ID" value="KAL0187568.1"/>
    <property type="molecule type" value="Genomic_DNA"/>
</dbReference>
<sequence length="816" mass="89693">MSMATLRRLPSSRKGFTAATARNLGDLQVTVQNVPPGKTPRASAPPRGPVVMPKQTASPSKSGPSEEMSISASEGEQSANEAGASAERRPSVVAVLSEADAELGSGWGSRRLDDWFLGTRSAAPPRSPPVPFFPEVHDELVRAWRAPYSARSHPTSSALATLDGRAAKGYAGVPQVERAVAVHLCPQDAATWRGSPRLPSKACRLSSALTGRAYSGARQATTALHAMATLQVYQAKALKELHKGSPDQAVLQELRAATDFALRATKVTARSLGQVMSTLVIQERHLWLNQAQMADVDKARFLDAPVSPAGLFGDNVGDFAQQFSAVQKQTEAISHILPRRETPRRSPGAQPQPARHRGRPPRPPRSKNNLLCLRLRPMMRASPADVAAATGERRCPLLRGRPSRPADLHGAPDTGSPEMMGAALRGTTTSAPPLPDEGRDLLGRRYPPTHRKSNFPHLWANDKIQYSPAREPGKKTALQDVHPSGSSPLPLPAGCPIAVTSVNAPLIPLAARLAAWLELPSPSQWLIRTVRLGYVIQFARRPPKFRGILFTSVRSDTDASVLRAEIAVLLAKDAIEPVPPAEMKLRFYSPYFIVPKKSGGLRPILDLRVFNRSLLRLPFKMLTSKRILSCVRHQDWFAAIDLKDAYFHVSILPRHRPFLRFAFEGRAYQYKVLPFGLSLSPRVFTKVAEGALNPLWWKGIRILNYLDDWLIMAHSRDLLCEHRDLVLQHLSHLGLRVNREKSKLYPVQRISFLGMELDSVNMTACLTNERTQSVLSCLNSFRHKTAVPLKTFQRLLGHMAAAAAVTLLGLLQMKPL</sequence>
<feature type="region of interest" description="Disordered" evidence="3">
    <location>
        <begin position="334"/>
        <end position="368"/>
    </location>
</feature>
<feature type="non-terminal residue" evidence="5">
    <location>
        <position position="816"/>
    </location>
</feature>
<dbReference type="Proteomes" id="UP001529510">
    <property type="component" value="Unassembled WGS sequence"/>
</dbReference>
<dbReference type="GO" id="GO:0004523">
    <property type="term" value="F:RNA-DNA hybrid ribonuclease activity"/>
    <property type="evidence" value="ECO:0007669"/>
    <property type="project" value="UniProtKB-EC"/>
</dbReference>
<dbReference type="SUPFAM" id="SSF56672">
    <property type="entry name" value="DNA/RNA polymerases"/>
    <property type="match status" value="1"/>
</dbReference>
<reference evidence="5 6" key="1">
    <citation type="submission" date="2024-05" db="EMBL/GenBank/DDBJ databases">
        <title>Genome sequencing and assembly of Indian major carp, Cirrhinus mrigala (Hamilton, 1822).</title>
        <authorList>
            <person name="Mohindra V."/>
            <person name="Chowdhury L.M."/>
            <person name="Lal K."/>
            <person name="Jena J.K."/>
        </authorList>
    </citation>
    <scope>NUCLEOTIDE SEQUENCE [LARGE SCALE GENOMIC DNA]</scope>
    <source>
        <strain evidence="5">CM1030</strain>
        <tissue evidence="5">Blood</tissue>
    </source>
</reference>
<feature type="region of interest" description="Disordered" evidence="3">
    <location>
        <begin position="1"/>
        <end position="89"/>
    </location>
</feature>
<dbReference type="InterPro" id="IPR052055">
    <property type="entry name" value="Hepadnavirus_pol/RT"/>
</dbReference>
<dbReference type="InterPro" id="IPR000477">
    <property type="entry name" value="RT_dom"/>
</dbReference>
<evidence type="ECO:0000256" key="3">
    <source>
        <dbReference type="SAM" id="MobiDB-lite"/>
    </source>
</evidence>
<dbReference type="PANTHER" id="PTHR33050:SF7">
    <property type="entry name" value="RIBONUCLEASE H"/>
    <property type="match status" value="1"/>
</dbReference>
<comment type="similarity">
    <text evidence="1">Belongs to the beta type-B retroviral polymerase family. HERV class-II K(HML-2) pol subfamily.</text>
</comment>
<dbReference type="InterPro" id="IPR043128">
    <property type="entry name" value="Rev_trsase/Diguanyl_cyclase"/>
</dbReference>
<accession>A0ABD0QMV0</accession>
<proteinExistence type="inferred from homology"/>
<dbReference type="PROSITE" id="PS50878">
    <property type="entry name" value="RT_POL"/>
    <property type="match status" value="1"/>
</dbReference>
<feature type="region of interest" description="Disordered" evidence="3">
    <location>
        <begin position="385"/>
        <end position="421"/>
    </location>
</feature>
<dbReference type="EC" id="3.1.26.4" evidence="2"/>
<comment type="caution">
    <text evidence="5">The sequence shown here is derived from an EMBL/GenBank/DDBJ whole genome shotgun (WGS) entry which is preliminary data.</text>
</comment>
<dbReference type="InterPro" id="IPR043502">
    <property type="entry name" value="DNA/RNA_pol_sf"/>
</dbReference>
<evidence type="ECO:0000313" key="6">
    <source>
        <dbReference type="Proteomes" id="UP001529510"/>
    </source>
</evidence>
<feature type="domain" description="Reverse transcriptase" evidence="4">
    <location>
        <begin position="575"/>
        <end position="757"/>
    </location>
</feature>
<feature type="compositionally biased region" description="Polar residues" evidence="3">
    <location>
        <begin position="55"/>
        <end position="80"/>
    </location>
</feature>
<protein>
    <recommendedName>
        <fullName evidence="2">ribonuclease H</fullName>
        <ecNumber evidence="2">3.1.26.4</ecNumber>
    </recommendedName>
</protein>
<dbReference type="CDD" id="cd03714">
    <property type="entry name" value="RT_DIRS1"/>
    <property type="match status" value="1"/>
</dbReference>